<comment type="subcellular location">
    <subcellularLocation>
        <location evidence="1">Cell membrane</location>
        <topology evidence="1">Multi-pass membrane protein</topology>
    </subcellularLocation>
</comment>
<feature type="domain" description="Metallo-beta-lactamase" evidence="7">
    <location>
        <begin position="553"/>
        <end position="763"/>
    </location>
</feature>
<evidence type="ECO:0000256" key="3">
    <source>
        <dbReference type="ARBA" id="ARBA00022692"/>
    </source>
</evidence>
<dbReference type="CDD" id="cd07731">
    <property type="entry name" value="ComA-like_MBL-fold"/>
    <property type="match status" value="1"/>
</dbReference>
<keyword evidence="4 6" id="KW-1133">Transmembrane helix</keyword>
<dbReference type="NCBIfam" id="TIGR00360">
    <property type="entry name" value="ComEC_N-term"/>
    <property type="match status" value="1"/>
</dbReference>
<accession>A0A1W1I9P2</accession>
<keyword evidence="9" id="KW-1185">Reference proteome</keyword>
<gene>
    <name evidence="8" type="ORF">NSJP_3567</name>
</gene>
<proteinExistence type="predicted"/>
<dbReference type="SUPFAM" id="SSF56281">
    <property type="entry name" value="Metallo-hydrolase/oxidoreductase"/>
    <property type="match status" value="1"/>
</dbReference>
<evidence type="ECO:0000256" key="4">
    <source>
        <dbReference type="ARBA" id="ARBA00022989"/>
    </source>
</evidence>
<dbReference type="GO" id="GO:0005886">
    <property type="term" value="C:plasma membrane"/>
    <property type="evidence" value="ECO:0007669"/>
    <property type="project" value="UniProtKB-SubCell"/>
</dbReference>
<dbReference type="RefSeq" id="WP_080887907.1">
    <property type="nucleotide sequence ID" value="NZ_LT828648.1"/>
</dbReference>
<dbReference type="Gene3D" id="3.60.15.10">
    <property type="entry name" value="Ribonuclease Z/Hydroxyacylglutathione hydrolase-like"/>
    <property type="match status" value="1"/>
</dbReference>
<dbReference type="InterPro" id="IPR036866">
    <property type="entry name" value="RibonucZ/Hydroxyglut_hydro"/>
</dbReference>
<dbReference type="STRING" id="1325564.NSJP_3567"/>
<keyword evidence="2" id="KW-1003">Cell membrane</keyword>
<feature type="transmembrane region" description="Helical" evidence="6">
    <location>
        <begin position="246"/>
        <end position="267"/>
    </location>
</feature>
<dbReference type="InterPro" id="IPR001279">
    <property type="entry name" value="Metallo-B-lactamas"/>
</dbReference>
<feature type="transmembrane region" description="Helical" evidence="6">
    <location>
        <begin position="490"/>
        <end position="510"/>
    </location>
</feature>
<dbReference type="PANTHER" id="PTHR30619">
    <property type="entry name" value="DNA INTERNALIZATION/COMPETENCE PROTEIN COMEC/REC2"/>
    <property type="match status" value="1"/>
</dbReference>
<dbReference type="InterPro" id="IPR035681">
    <property type="entry name" value="ComA-like_MBL"/>
</dbReference>
<dbReference type="InterPro" id="IPR025405">
    <property type="entry name" value="DUF4131"/>
</dbReference>
<feature type="transmembrane region" description="Helical" evidence="6">
    <location>
        <begin position="51"/>
        <end position="69"/>
    </location>
</feature>
<dbReference type="PANTHER" id="PTHR30619:SF1">
    <property type="entry name" value="RECOMBINATION PROTEIN 2"/>
    <property type="match status" value="1"/>
</dbReference>
<dbReference type="EMBL" id="LT828648">
    <property type="protein sequence ID" value="SLM49734.1"/>
    <property type="molecule type" value="Genomic_DNA"/>
</dbReference>
<dbReference type="AlphaFoldDB" id="A0A1W1I9P2"/>
<dbReference type="OrthoDB" id="9761531at2"/>
<feature type="transmembrane region" description="Helical" evidence="6">
    <location>
        <begin position="6"/>
        <end position="39"/>
    </location>
</feature>
<evidence type="ECO:0000259" key="7">
    <source>
        <dbReference type="SMART" id="SM00849"/>
    </source>
</evidence>
<evidence type="ECO:0000256" key="2">
    <source>
        <dbReference type="ARBA" id="ARBA00022475"/>
    </source>
</evidence>
<dbReference type="Pfam" id="PF13567">
    <property type="entry name" value="DUF4131"/>
    <property type="match status" value="1"/>
</dbReference>
<reference evidence="8 9" key="1">
    <citation type="submission" date="2017-03" db="EMBL/GenBank/DDBJ databases">
        <authorList>
            <person name="Afonso C.L."/>
            <person name="Miller P.J."/>
            <person name="Scott M.A."/>
            <person name="Spackman E."/>
            <person name="Goraichik I."/>
            <person name="Dimitrov K.M."/>
            <person name="Suarez D.L."/>
            <person name="Swayne D.E."/>
        </authorList>
    </citation>
    <scope>NUCLEOTIDE SEQUENCE [LARGE SCALE GENOMIC DNA]</scope>
    <source>
        <strain evidence="8">Genome sequencing of Nitrospira japonica strain NJ11</strain>
    </source>
</reference>
<dbReference type="Pfam" id="PF00753">
    <property type="entry name" value="Lactamase_B"/>
    <property type="match status" value="1"/>
</dbReference>
<dbReference type="InterPro" id="IPR004477">
    <property type="entry name" value="ComEC_N"/>
</dbReference>
<evidence type="ECO:0000256" key="1">
    <source>
        <dbReference type="ARBA" id="ARBA00004651"/>
    </source>
</evidence>
<dbReference type="NCBIfam" id="TIGR00361">
    <property type="entry name" value="ComEC_Rec2"/>
    <property type="match status" value="1"/>
</dbReference>
<dbReference type="InterPro" id="IPR004797">
    <property type="entry name" value="Competence_ComEC/Rec2"/>
</dbReference>
<evidence type="ECO:0000313" key="8">
    <source>
        <dbReference type="EMBL" id="SLM49734.1"/>
    </source>
</evidence>
<organism evidence="8 9">
    <name type="scientific">Nitrospira japonica</name>
    <dbReference type="NCBI Taxonomy" id="1325564"/>
    <lineage>
        <taxon>Bacteria</taxon>
        <taxon>Pseudomonadati</taxon>
        <taxon>Nitrospirota</taxon>
        <taxon>Nitrospiria</taxon>
        <taxon>Nitrospirales</taxon>
        <taxon>Nitrospiraceae</taxon>
        <taxon>Nitrospira</taxon>
    </lineage>
</organism>
<dbReference type="InterPro" id="IPR052159">
    <property type="entry name" value="Competence_DNA_uptake"/>
</dbReference>
<keyword evidence="5 6" id="KW-0472">Membrane</keyword>
<feature type="transmembrane region" description="Helical" evidence="6">
    <location>
        <begin position="424"/>
        <end position="442"/>
    </location>
</feature>
<dbReference type="Proteomes" id="UP000192042">
    <property type="component" value="Chromosome I"/>
</dbReference>
<feature type="transmembrane region" description="Helical" evidence="6">
    <location>
        <begin position="519"/>
        <end position="539"/>
    </location>
</feature>
<name>A0A1W1I9P2_9BACT</name>
<evidence type="ECO:0000256" key="5">
    <source>
        <dbReference type="ARBA" id="ARBA00023136"/>
    </source>
</evidence>
<feature type="transmembrane region" description="Helical" evidence="6">
    <location>
        <begin position="396"/>
        <end position="418"/>
    </location>
</feature>
<dbReference type="GO" id="GO:0030420">
    <property type="term" value="P:establishment of competence for transformation"/>
    <property type="evidence" value="ECO:0007669"/>
    <property type="project" value="InterPro"/>
</dbReference>
<protein>
    <submittedName>
        <fullName evidence="8">Putative Competence protein ComEC/Rec2 related protein</fullName>
    </submittedName>
</protein>
<dbReference type="KEGG" id="nja:NSJP_3567"/>
<dbReference type="Pfam" id="PF03772">
    <property type="entry name" value="Competence"/>
    <property type="match status" value="1"/>
</dbReference>
<feature type="transmembrane region" description="Helical" evidence="6">
    <location>
        <begin position="335"/>
        <end position="351"/>
    </location>
</feature>
<keyword evidence="3 6" id="KW-0812">Transmembrane</keyword>
<evidence type="ECO:0000313" key="9">
    <source>
        <dbReference type="Proteomes" id="UP000192042"/>
    </source>
</evidence>
<dbReference type="SMART" id="SM00849">
    <property type="entry name" value="Lactamase_B"/>
    <property type="match status" value="1"/>
</dbReference>
<sequence length="842" mass="92887">MLPALTAALIAGLALGSVVSYFPLSISCFLILLAIAASLHGRTDPVLGRKLTSLFAALLTGMMYWSVMVEGATHTGLTSGWSDQAREISGRIVAPVQQGPDRSVLMVQPDDTEIGSSMPARIRVTWRGPDRKMFCGDRVRFLAKLRPPHGTLNPGGFDYGAYLEQHGIEAVASVSGTDGVVLVESGRSHGWWGIGNRFDQWRADVRTSAIHSLTQPELGIFLGIVLGDRGYLDDDLRDQFMATGTVHLLSISGSHLGLVALLILVSVRRALLWLPSEWLLRLSRHATPTRLAAAATVPPVVWYAGLAGAELATVRSLVMVLVALLARWLAYDHKVFHALAFAALLIVLHDPQTIYDISFQLSFLSVLAIAWWLGWVESEEPPVEADRTPIRAGLRWGRDAVVMSAVVTIVTFPLVAFYFNQFPWLGVVTNLVAVPVMGFVLVPIGLVSAVGYLLMGGTELPLASILQRVMEVFVDGLRWTAGVPFADWHVAAPFAPSMLLFYGCMAMLIAKNRFPMRRAACWAMAMLILWWVWSPRLAWTGDGFRVMFLDVAQGDSTVLELPDGEVVLIDGGASFERFDMGRAIVGPYLWNRGIRTIDHVIATHPQLDHVGGLAWVLRHFSAGQYWGTGVAREETFYRRLEQALAARGLSERRAHAGEEFPFSDGCQISIENPPKSAPPAWMLHGRKEGQRLNNDSVVARFDCKGHSFLFAADVEQEALSRMHAGYQNPVEVLKVPHHGALSSLNREWIRSLRPRYAVISVGRYNSYGHPAAAVLDSYRAQGIPILRTDRDGGVWITGNTKEAGLVVRTTQAGRIQRVTPNLLWGSEEANWNRLWNQWGQRI</sequence>
<evidence type="ECO:0000256" key="6">
    <source>
        <dbReference type="SAM" id="Phobius"/>
    </source>
</evidence>